<proteinExistence type="predicted"/>
<feature type="region of interest" description="Disordered" evidence="1">
    <location>
        <begin position="107"/>
        <end position="130"/>
    </location>
</feature>
<evidence type="ECO:0000256" key="1">
    <source>
        <dbReference type="SAM" id="MobiDB-lite"/>
    </source>
</evidence>
<organism evidence="2 3">
    <name type="scientific">Streptomyces evansiae</name>
    <dbReference type="NCBI Taxonomy" id="3075535"/>
    <lineage>
        <taxon>Bacteria</taxon>
        <taxon>Bacillati</taxon>
        <taxon>Actinomycetota</taxon>
        <taxon>Actinomycetes</taxon>
        <taxon>Kitasatosporales</taxon>
        <taxon>Streptomycetaceae</taxon>
        <taxon>Streptomyces</taxon>
    </lineage>
</organism>
<comment type="caution">
    <text evidence="2">The sequence shown here is derived from an EMBL/GenBank/DDBJ whole genome shotgun (WGS) entry which is preliminary data.</text>
</comment>
<evidence type="ECO:0000313" key="3">
    <source>
        <dbReference type="Proteomes" id="UP001183607"/>
    </source>
</evidence>
<sequence length="197" mass="20761">MRHVPAAHAPAPHEQAARDLDLAVALVVDAPPAAASLARLVAEPVDEGGGDPHGALVFGALLHLTRAEEAAGWWWRHAAEGGNRTAAFLLYLLHSARGEFRDAERWRARGRRTPKPGAGGGPGTGPPSLSAAVRHRLLAQCHARRTPSLPAALESLVNRLPQVPAVDPEYGAPAGVPHPDASLRCLLEVNSGRIHDS</sequence>
<dbReference type="EMBL" id="JAVRER010000015">
    <property type="protein sequence ID" value="MDT0416290.1"/>
    <property type="molecule type" value="Genomic_DNA"/>
</dbReference>
<dbReference type="AlphaFoldDB" id="A0ABD5E4D0"/>
<evidence type="ECO:0000313" key="2">
    <source>
        <dbReference type="EMBL" id="MDT0416290.1"/>
    </source>
</evidence>
<gene>
    <name evidence="2" type="ORF">RM574_12400</name>
</gene>
<protein>
    <recommendedName>
        <fullName evidence="4">Sel1 repeat family protein</fullName>
    </recommendedName>
</protein>
<evidence type="ECO:0008006" key="4">
    <source>
        <dbReference type="Google" id="ProtNLM"/>
    </source>
</evidence>
<reference evidence="3" key="1">
    <citation type="submission" date="2023-07" db="EMBL/GenBank/DDBJ databases">
        <title>30 novel species of actinomycetes from the DSMZ collection.</title>
        <authorList>
            <person name="Nouioui I."/>
        </authorList>
    </citation>
    <scope>NUCLEOTIDE SEQUENCE [LARGE SCALE GENOMIC DNA]</scope>
    <source>
        <strain evidence="3">DSM 41982</strain>
    </source>
</reference>
<accession>A0ABD5E4D0</accession>
<dbReference type="Proteomes" id="UP001183607">
    <property type="component" value="Unassembled WGS sequence"/>
</dbReference>
<dbReference type="RefSeq" id="WP_093854925.1">
    <property type="nucleotide sequence ID" value="NZ_JAVRER010000015.1"/>
</dbReference>
<name>A0ABD5E4D0_9ACTN</name>